<sequence>MTLDPTYLLFIAACSILLLLLLIMKFKLHAFLALTLVSFITAVVTGVNADQVVPTMMSGFGGTLASVALLVGLGTMIGRILEVTGGAKVLADTLIGRFGPEKAPFALGVASLLFGFPIFFDAGLMVMMPILFSVAKQFGGSTIKYALPVAGAFAVMHAFLPPHPGPVAASELLGANIGLLTIVGLLIALPTWYLGAYLYGLWAGERFNLPLPQAFLATQEVIDENNLPKFSTVLVILLMPLVLIFMDTGLHTLTVMGVVNGDATWVNALRMLGKTPIALMITLLFCLALFSKNYGMAKLEKLCGDSLAPICAVILVTGAGGMFGGVLRASGIGDALANLMSDTGMPVIVAAFLVSTALRVAQGSATVALTTTAALIAPMVAATTGLSALDLCFIVIAIASGATVLSHFNDSGFWLVGKLLDMDEKTTLKTWTVMETLLGTIAFTIAATLSIFL</sequence>
<feature type="transmembrane region" description="Helical" evidence="1">
    <location>
        <begin position="55"/>
        <end position="78"/>
    </location>
</feature>
<dbReference type="AlphaFoldDB" id="A0A2S7VWE8"/>
<dbReference type="InterPro" id="IPR003474">
    <property type="entry name" value="Glcn_transporter"/>
</dbReference>
<evidence type="ECO:0000313" key="3">
    <source>
        <dbReference type="Proteomes" id="UP000238730"/>
    </source>
</evidence>
<gene>
    <name evidence="2" type="ORF">BTO08_01405</name>
</gene>
<proteinExistence type="predicted"/>
<feature type="transmembrane region" description="Helical" evidence="1">
    <location>
        <begin position="6"/>
        <end position="23"/>
    </location>
</feature>
<protein>
    <submittedName>
        <fullName evidence="2">Permease</fullName>
    </submittedName>
</protein>
<keyword evidence="1" id="KW-1133">Transmembrane helix</keyword>
<feature type="transmembrane region" description="Helical" evidence="1">
    <location>
        <begin position="105"/>
        <end position="131"/>
    </location>
</feature>
<feature type="transmembrane region" description="Helical" evidence="1">
    <location>
        <begin position="428"/>
        <end position="452"/>
    </location>
</feature>
<keyword evidence="1" id="KW-0472">Membrane</keyword>
<dbReference type="Pfam" id="PF02447">
    <property type="entry name" value="GntP_permease"/>
    <property type="match status" value="1"/>
</dbReference>
<feature type="transmembrane region" description="Helical" evidence="1">
    <location>
        <begin position="271"/>
        <end position="291"/>
    </location>
</feature>
<dbReference type="Proteomes" id="UP000238730">
    <property type="component" value="Unassembled WGS sequence"/>
</dbReference>
<dbReference type="NCBIfam" id="TIGR00791">
    <property type="entry name" value="gntP"/>
    <property type="match status" value="1"/>
</dbReference>
<reference evidence="2 3" key="1">
    <citation type="submission" date="2016-12" db="EMBL/GenBank/DDBJ databases">
        <title>Diversity of luminous bacteria.</title>
        <authorList>
            <person name="Yoshizawa S."/>
            <person name="Kogure K."/>
        </authorList>
    </citation>
    <scope>NUCLEOTIDE SEQUENCE [LARGE SCALE GENOMIC DNA]</scope>
    <source>
        <strain evidence="2 3">LC1-200</strain>
    </source>
</reference>
<feature type="transmembrane region" description="Helical" evidence="1">
    <location>
        <begin position="172"/>
        <end position="193"/>
    </location>
</feature>
<dbReference type="PIRSF" id="PIRSF002746">
    <property type="entry name" value="Gluconate_transporter"/>
    <property type="match status" value="1"/>
</dbReference>
<dbReference type="RefSeq" id="WP_105059591.1">
    <property type="nucleotide sequence ID" value="NZ_MSCJ01000001.1"/>
</dbReference>
<dbReference type="PANTHER" id="PTHR30354">
    <property type="entry name" value="GNT FAMILY GLUCONATE TRANSPORTER"/>
    <property type="match status" value="1"/>
</dbReference>
<feature type="transmembrane region" description="Helical" evidence="1">
    <location>
        <begin position="306"/>
        <end position="327"/>
    </location>
</feature>
<feature type="transmembrane region" description="Helical" evidence="1">
    <location>
        <begin position="30"/>
        <end position="49"/>
    </location>
</feature>
<evidence type="ECO:0000256" key="1">
    <source>
        <dbReference type="SAM" id="Phobius"/>
    </source>
</evidence>
<dbReference type="GO" id="GO:0005886">
    <property type="term" value="C:plasma membrane"/>
    <property type="evidence" value="ECO:0007669"/>
    <property type="project" value="TreeGrafter"/>
</dbReference>
<feature type="transmembrane region" description="Helical" evidence="1">
    <location>
        <begin position="233"/>
        <end position="259"/>
    </location>
</feature>
<dbReference type="GO" id="GO:0015128">
    <property type="term" value="F:gluconate transmembrane transporter activity"/>
    <property type="evidence" value="ECO:0007669"/>
    <property type="project" value="InterPro"/>
</dbReference>
<dbReference type="EMBL" id="MSCJ01000001">
    <property type="protein sequence ID" value="PQJ66168.1"/>
    <property type="molecule type" value="Genomic_DNA"/>
</dbReference>
<organism evidence="2 3">
    <name type="scientific">Photobacterium angustum</name>
    <dbReference type="NCBI Taxonomy" id="661"/>
    <lineage>
        <taxon>Bacteria</taxon>
        <taxon>Pseudomonadati</taxon>
        <taxon>Pseudomonadota</taxon>
        <taxon>Gammaproteobacteria</taxon>
        <taxon>Vibrionales</taxon>
        <taxon>Vibrionaceae</taxon>
        <taxon>Photobacterium</taxon>
    </lineage>
</organism>
<name>A0A2S7VWE8_PHOAN</name>
<dbReference type="OrthoDB" id="9787129at2"/>
<feature type="transmembrane region" description="Helical" evidence="1">
    <location>
        <begin position="339"/>
        <end position="358"/>
    </location>
</feature>
<accession>A0A2S7VWE8</accession>
<evidence type="ECO:0000313" key="2">
    <source>
        <dbReference type="EMBL" id="PQJ66168.1"/>
    </source>
</evidence>
<dbReference type="PANTHER" id="PTHR30354:SF25">
    <property type="entry name" value="INNER MEMBRANE PERMEASE YGBN"/>
    <property type="match status" value="1"/>
</dbReference>
<keyword evidence="1" id="KW-0812">Transmembrane</keyword>
<comment type="caution">
    <text evidence="2">The sequence shown here is derived from an EMBL/GenBank/DDBJ whole genome shotgun (WGS) entry which is preliminary data.</text>
</comment>
<feature type="transmembrane region" description="Helical" evidence="1">
    <location>
        <begin position="143"/>
        <end position="160"/>
    </location>
</feature>